<feature type="chain" id="PRO_5015858047" evidence="7">
    <location>
        <begin position="30"/>
        <end position="885"/>
    </location>
</feature>
<keyword evidence="4" id="KW-0547">Nucleotide-binding</keyword>
<dbReference type="GO" id="GO:0046961">
    <property type="term" value="F:proton-transporting ATPase activity, rotational mechanism"/>
    <property type="evidence" value="ECO:0007669"/>
    <property type="project" value="TreeGrafter"/>
</dbReference>
<organism evidence="9 10">
    <name type="scientific">Raphidocelis subcapitata</name>
    <dbReference type="NCBI Taxonomy" id="307507"/>
    <lineage>
        <taxon>Eukaryota</taxon>
        <taxon>Viridiplantae</taxon>
        <taxon>Chlorophyta</taxon>
        <taxon>core chlorophytes</taxon>
        <taxon>Chlorophyceae</taxon>
        <taxon>CS clade</taxon>
        <taxon>Sphaeropleales</taxon>
        <taxon>Selenastraceae</taxon>
        <taxon>Raphidocelis</taxon>
    </lineage>
</organism>
<dbReference type="PROSITE" id="PS00107">
    <property type="entry name" value="PROTEIN_KINASE_ATP"/>
    <property type="match status" value="1"/>
</dbReference>
<feature type="compositionally biased region" description="Low complexity" evidence="5">
    <location>
        <begin position="566"/>
        <end position="575"/>
    </location>
</feature>
<evidence type="ECO:0000256" key="4">
    <source>
        <dbReference type="PROSITE-ProRule" id="PRU10141"/>
    </source>
</evidence>
<dbReference type="PROSITE" id="PS50011">
    <property type="entry name" value="PROTEIN_KINASE_DOM"/>
    <property type="match status" value="1"/>
</dbReference>
<evidence type="ECO:0000256" key="1">
    <source>
        <dbReference type="ARBA" id="ARBA00008936"/>
    </source>
</evidence>
<dbReference type="Gene3D" id="3.40.50.12240">
    <property type="match status" value="1"/>
</dbReference>
<dbReference type="InterPro" id="IPR011009">
    <property type="entry name" value="Kinase-like_dom_sf"/>
</dbReference>
<evidence type="ECO:0000259" key="8">
    <source>
        <dbReference type="PROSITE" id="PS50011"/>
    </source>
</evidence>
<accession>A0A2V0NW93</accession>
<keyword evidence="6" id="KW-1133">Transmembrane helix</keyword>
<keyword evidence="2" id="KW-0813">Transport</keyword>
<dbReference type="PANTHER" id="PTHR43389">
    <property type="entry name" value="V-TYPE PROTON ATPASE SUBUNIT B"/>
    <property type="match status" value="1"/>
</dbReference>
<keyword evidence="4" id="KW-0067">ATP-binding</keyword>
<feature type="region of interest" description="Disordered" evidence="5">
    <location>
        <begin position="601"/>
        <end position="640"/>
    </location>
</feature>
<comment type="similarity">
    <text evidence="1">Belongs to the ATPase alpha/beta chains family.</text>
</comment>
<keyword evidence="7" id="KW-0732">Signal</keyword>
<evidence type="ECO:0000256" key="2">
    <source>
        <dbReference type="ARBA" id="ARBA00022448"/>
    </source>
</evidence>
<dbReference type="InParanoid" id="A0A2V0NW93"/>
<dbReference type="Pfam" id="PF22919">
    <property type="entry name" value="ATP-synt_VA_C"/>
    <property type="match status" value="1"/>
</dbReference>
<keyword evidence="3" id="KW-0406">Ion transport</keyword>
<dbReference type="InterPro" id="IPR000719">
    <property type="entry name" value="Prot_kinase_dom"/>
</dbReference>
<evidence type="ECO:0000313" key="9">
    <source>
        <dbReference type="EMBL" id="GBF91918.1"/>
    </source>
</evidence>
<name>A0A2V0NW93_9CHLO</name>
<evidence type="ECO:0000256" key="5">
    <source>
        <dbReference type="SAM" id="MobiDB-lite"/>
    </source>
</evidence>
<feature type="region of interest" description="Disordered" evidence="5">
    <location>
        <begin position="539"/>
        <end position="586"/>
    </location>
</feature>
<evidence type="ECO:0000256" key="7">
    <source>
        <dbReference type="SAM" id="SignalP"/>
    </source>
</evidence>
<dbReference type="PANTHER" id="PTHR43389:SF4">
    <property type="entry name" value="V-TYPE PROTON ATPASE SUBUNIT B"/>
    <property type="match status" value="1"/>
</dbReference>
<proteinExistence type="inferred from homology"/>
<dbReference type="STRING" id="307507.A0A2V0NW93"/>
<dbReference type="InterPro" id="IPR022879">
    <property type="entry name" value="V-ATPase_su_B/beta"/>
</dbReference>
<keyword evidence="6" id="KW-0472">Membrane</keyword>
<dbReference type="EMBL" id="BDRX01000028">
    <property type="protein sequence ID" value="GBF91918.1"/>
    <property type="molecule type" value="Genomic_DNA"/>
</dbReference>
<evidence type="ECO:0000313" key="10">
    <source>
        <dbReference type="Proteomes" id="UP000247498"/>
    </source>
</evidence>
<dbReference type="OrthoDB" id="1735853at2759"/>
<dbReference type="GO" id="GO:0004672">
    <property type="term" value="F:protein kinase activity"/>
    <property type="evidence" value="ECO:0007669"/>
    <property type="project" value="InterPro"/>
</dbReference>
<dbReference type="Gene3D" id="3.30.200.20">
    <property type="entry name" value="Phosphorylase Kinase, domain 1"/>
    <property type="match status" value="1"/>
</dbReference>
<protein>
    <submittedName>
        <fullName evidence="9">V-type proton ATPase subunit B-like</fullName>
    </submittedName>
</protein>
<dbReference type="InterPro" id="IPR055190">
    <property type="entry name" value="ATP-synt_VA_C"/>
</dbReference>
<dbReference type="AlphaFoldDB" id="A0A2V0NW93"/>
<feature type="binding site" evidence="4">
    <location>
        <position position="753"/>
    </location>
    <ligand>
        <name>ATP</name>
        <dbReference type="ChEBI" id="CHEBI:30616"/>
    </ligand>
</feature>
<gene>
    <name evidence="9" type="ORF">Rsub_04642</name>
</gene>
<feature type="signal peptide" evidence="7">
    <location>
        <begin position="1"/>
        <end position="29"/>
    </location>
</feature>
<sequence length="885" mass="91048">MRQRVKHGRAALWVAWLLLLAAGRRGILAGSAERRRDAPLRLQPVGGRDTGLPNLTMGCPCLEEWTIEVGGVEQTFRGCANPDGDVMPWCLVDVSDRRCNGYQGVYGTNRNGTTQYFDYCTPTRQTTILGCMCKAAWLPPGAKNATLRKPLPPGGGGAIVGGRCAAVAAEDGSTAGGAWCFTVDRTCANNPKASDSPVFDQDFDFCDGNLTYADALSRLPPLDRAAADGLPPVPETPAYSFAHASGVAAFGGYAFNTQSGCRCSPWAWSFLPPATGAPNGTYIGCADPDPGSFPFGAWCPVDPKECPSYYSLYDAGGPKAGKPVYFDYCGPVRARTAAGCLCQGIWTDNSTALHTGGVCAAAPHWDQDVTGPWCTIDRSTCTHIPEGNDADWHWDICLPPGASPPQPRSTLTRAQLAADIAGGAAGAAVVGLFVAAFLCRRRLRGLWLRRPRRRGIGGSGGGGALKWDSGVALQPAGGGGGGGGGGGMPYVAGPPLGNGEAAHWKTSAPFGTGYGAPNVDYSSPAAGPRHWELAGSYAPSSGASLAPAGGGPGSARGSPTPGPGSPAGSVAAAAAAGGGGGGDRGASLAAAAAVGAAAATATNGAPPRPPPPPLLNGAPPAANGGGGSGGGSGGSGPLEPPRLLRAIMQIVVVADGSSKEQREEVVRLWLVPTDGAGGSGVLGTRASGEGRASGARNADFRVILPGDPMRTDLDLGLSLGRDLTFPMYSFIGSGAFAQVHRAILRGGTPVAVKLLCGPALGPDGALSPHAAALLGELRIMARVPAHPNVVTCHGGCDRPPELFIVEDVAAMKAVVGEEALSGEDLLYLEFLDKFERKFVAQGAYENRTIFQSLDLAWSLLRIFPRELLRRITVKTLDEWYERKAE</sequence>
<feature type="transmembrane region" description="Helical" evidence="6">
    <location>
        <begin position="416"/>
        <end position="439"/>
    </location>
</feature>
<evidence type="ECO:0000256" key="6">
    <source>
        <dbReference type="SAM" id="Phobius"/>
    </source>
</evidence>
<evidence type="ECO:0000256" key="3">
    <source>
        <dbReference type="ARBA" id="ARBA00023065"/>
    </source>
</evidence>
<dbReference type="SUPFAM" id="SSF56112">
    <property type="entry name" value="Protein kinase-like (PK-like)"/>
    <property type="match status" value="1"/>
</dbReference>
<dbReference type="InterPro" id="IPR017441">
    <property type="entry name" value="Protein_kinase_ATP_BS"/>
</dbReference>
<dbReference type="Proteomes" id="UP000247498">
    <property type="component" value="Unassembled WGS sequence"/>
</dbReference>
<keyword evidence="10" id="KW-1185">Reference proteome</keyword>
<feature type="domain" description="Protein kinase" evidence="8">
    <location>
        <begin position="725"/>
        <end position="885"/>
    </location>
</feature>
<dbReference type="GO" id="GO:0005524">
    <property type="term" value="F:ATP binding"/>
    <property type="evidence" value="ECO:0007669"/>
    <property type="project" value="UniProtKB-UniRule"/>
</dbReference>
<comment type="caution">
    <text evidence="9">The sequence shown here is derived from an EMBL/GenBank/DDBJ whole genome shotgun (WGS) entry which is preliminary data.</text>
</comment>
<reference evidence="9 10" key="1">
    <citation type="journal article" date="2018" name="Sci. Rep.">
        <title>Raphidocelis subcapitata (=Pseudokirchneriella subcapitata) provides an insight into genome evolution and environmental adaptations in the Sphaeropleales.</title>
        <authorList>
            <person name="Suzuki S."/>
            <person name="Yamaguchi H."/>
            <person name="Nakajima N."/>
            <person name="Kawachi M."/>
        </authorList>
    </citation>
    <scope>NUCLEOTIDE SEQUENCE [LARGE SCALE GENOMIC DNA]</scope>
    <source>
        <strain evidence="9 10">NIES-35</strain>
    </source>
</reference>
<dbReference type="GO" id="GO:0007035">
    <property type="term" value="P:vacuolar acidification"/>
    <property type="evidence" value="ECO:0007669"/>
    <property type="project" value="TreeGrafter"/>
</dbReference>
<keyword evidence="6" id="KW-0812">Transmembrane</keyword>
<feature type="compositionally biased region" description="Gly residues" evidence="5">
    <location>
        <begin position="623"/>
        <end position="636"/>
    </location>
</feature>